<dbReference type="Proteomes" id="UP000001882">
    <property type="component" value="Chromosome"/>
</dbReference>
<name>D1Z2V7_METPS</name>
<reference evidence="2 3" key="2">
    <citation type="journal article" date="2008" name="Int. J. Syst. Evol. Microbiol.">
        <title>Methanocella paludicola gen. nov., sp. nov., a methane-producing archaeon, the first isolate of the lineage 'Rice Cluster I', and proposal of the new archaeal order Methanocellales ord. nov.</title>
        <authorList>
            <person name="Sakai S."/>
            <person name="Imachi H."/>
            <person name="Hanada S."/>
            <person name="Ohashi A."/>
            <person name="Harada H."/>
            <person name="Kamagata Y."/>
        </authorList>
    </citation>
    <scope>NUCLEOTIDE SEQUENCE [LARGE SCALE GENOMIC DNA]</scope>
    <source>
        <strain evidence="3">DSM 17711 / JCM 13418 / NBRC 101707 / SANAE</strain>
    </source>
</reference>
<organism evidence="2 3">
    <name type="scientific">Methanocella paludicola (strain DSM 17711 / JCM 13418 / NBRC 101707 / SANAE)</name>
    <dbReference type="NCBI Taxonomy" id="304371"/>
    <lineage>
        <taxon>Archaea</taxon>
        <taxon>Methanobacteriati</taxon>
        <taxon>Methanobacteriota</taxon>
        <taxon>Stenosarchaea group</taxon>
        <taxon>Methanomicrobia</taxon>
        <taxon>Methanocellales</taxon>
        <taxon>Methanocellaceae</taxon>
        <taxon>Methanocella</taxon>
    </lineage>
</organism>
<dbReference type="RefSeq" id="WP_012901699.1">
    <property type="nucleotide sequence ID" value="NC_013665.1"/>
</dbReference>
<keyword evidence="1" id="KW-0472">Membrane</keyword>
<sequence>MDIVDGLYGFFGAGDPATLLLDLLVAAVLAVSIAYLARELYRIYVEYTPKEAPALVKSEMPEVKPATKPPMPGPMEAMKTPVAGNAEIPAIDVVKGTLQESMMTLTQKYRLGSLTLASQDGLVIASTSKTPEQDAAVYSGLFQELYKVKQEPYYYVESKGVSLYSVESGAQKLIGVAARKSGLAPEEARAVRDDTKKVVERFASLK</sequence>
<evidence type="ECO:0000313" key="2">
    <source>
        <dbReference type="EMBL" id="BAI63029.1"/>
    </source>
</evidence>
<protein>
    <submittedName>
        <fullName evidence="2">Uncharacterized protein</fullName>
    </submittedName>
</protein>
<dbReference type="AlphaFoldDB" id="D1Z2V7"/>
<evidence type="ECO:0000256" key="1">
    <source>
        <dbReference type="SAM" id="Phobius"/>
    </source>
</evidence>
<dbReference type="eggNOG" id="arCOG03412">
    <property type="taxonomic scope" value="Archaea"/>
</dbReference>
<keyword evidence="1" id="KW-0812">Transmembrane</keyword>
<keyword evidence="3" id="KW-1185">Reference proteome</keyword>
<reference evidence="3" key="3">
    <citation type="journal article" date="2011" name="PLoS ONE">
        <title>Genome sequence of a mesophilic hydrogenotrophic methanogen Methanocella paludicola, the first cultivated representative of the order Methanocellales.</title>
        <authorList>
            <person name="Sakai S."/>
            <person name="Takaki Y."/>
            <person name="Shimamura S."/>
            <person name="Sekine M."/>
            <person name="Tajima T."/>
            <person name="Kosugi H."/>
            <person name="Ichikawa N."/>
            <person name="Tasumi E."/>
            <person name="Hiraki A.T."/>
            <person name="Shimizu A."/>
            <person name="Kato Y."/>
            <person name="Nishiko R."/>
            <person name="Mori K."/>
            <person name="Fujita N."/>
            <person name="Imachi H."/>
            <person name="Takai K."/>
        </authorList>
    </citation>
    <scope>NUCLEOTIDE SEQUENCE [LARGE SCALE GENOMIC DNA]</scope>
    <source>
        <strain evidence="3">DSM 17711 / JCM 13418 / NBRC 101707 / SANAE</strain>
    </source>
</reference>
<dbReference type="GeneID" id="8682605"/>
<proteinExistence type="predicted"/>
<evidence type="ECO:0000313" key="3">
    <source>
        <dbReference type="Proteomes" id="UP000001882"/>
    </source>
</evidence>
<dbReference type="KEGG" id="mpd:MCP_2957"/>
<dbReference type="InParanoid" id="D1Z2V7"/>
<reference evidence="2 3" key="1">
    <citation type="journal article" date="2007" name="Appl. Environ. Microbiol.">
        <title>Isolation of key methanogens for global methane emission from rice paddy fields: a novel isolate affiliated with the clone cluster rice cluster I.</title>
        <authorList>
            <person name="Sakai S."/>
            <person name="Imachi H."/>
            <person name="Sekiguchi Y."/>
            <person name="Ohashi A."/>
            <person name="Harada H."/>
            <person name="Kamagata Y."/>
        </authorList>
    </citation>
    <scope>NUCLEOTIDE SEQUENCE [LARGE SCALE GENOMIC DNA]</scope>
    <source>
        <strain evidence="3">DSM 17711 / JCM 13418 / NBRC 101707 / SANAE</strain>
    </source>
</reference>
<dbReference type="EMBL" id="AP011532">
    <property type="protein sequence ID" value="BAI63029.1"/>
    <property type="molecule type" value="Genomic_DNA"/>
</dbReference>
<accession>D1Z2V7</accession>
<dbReference type="STRING" id="304371.MCP_2957"/>
<gene>
    <name evidence="2" type="ordered locus">MCP_2957</name>
</gene>
<dbReference type="OrthoDB" id="106642at2157"/>
<keyword evidence="1" id="KW-1133">Transmembrane helix</keyword>
<feature type="transmembrane region" description="Helical" evidence="1">
    <location>
        <begin position="17"/>
        <end position="37"/>
    </location>
</feature>